<comment type="caution">
    <text evidence="1">The sequence shown here is derived from an EMBL/GenBank/DDBJ whole genome shotgun (WGS) entry which is preliminary data.</text>
</comment>
<dbReference type="Proteomes" id="UP000663891">
    <property type="component" value="Unassembled WGS sequence"/>
</dbReference>
<dbReference type="EMBL" id="CAJNON010001008">
    <property type="protein sequence ID" value="CAF1415937.1"/>
    <property type="molecule type" value="Genomic_DNA"/>
</dbReference>
<name>A0A815M2T9_9BILA</name>
<dbReference type="AlphaFoldDB" id="A0A815M2T9"/>
<evidence type="ECO:0000313" key="1">
    <source>
        <dbReference type="EMBL" id="CAF1415937.1"/>
    </source>
</evidence>
<protein>
    <submittedName>
        <fullName evidence="1">Uncharacterized protein</fullName>
    </submittedName>
</protein>
<reference evidence="1" key="1">
    <citation type="submission" date="2021-02" db="EMBL/GenBank/DDBJ databases">
        <authorList>
            <person name="Nowell W R."/>
        </authorList>
    </citation>
    <scope>NUCLEOTIDE SEQUENCE</scope>
</reference>
<proteinExistence type="predicted"/>
<sequence length="77" mass="8776">MILTISDDNTVSTSSALIIKAQTYKCSNRCELEKNIECSIKARIKIAQLSSAEQLRYEAIEVHLYQLIVGYKFIINH</sequence>
<gene>
    <name evidence="1" type="ORF">VCS650_LOCUS37414</name>
</gene>
<accession>A0A815M2T9</accession>
<organism evidence="1 2">
    <name type="scientific">Adineta steineri</name>
    <dbReference type="NCBI Taxonomy" id="433720"/>
    <lineage>
        <taxon>Eukaryota</taxon>
        <taxon>Metazoa</taxon>
        <taxon>Spiralia</taxon>
        <taxon>Gnathifera</taxon>
        <taxon>Rotifera</taxon>
        <taxon>Eurotatoria</taxon>
        <taxon>Bdelloidea</taxon>
        <taxon>Adinetida</taxon>
        <taxon>Adinetidae</taxon>
        <taxon>Adineta</taxon>
    </lineage>
</organism>
<evidence type="ECO:0000313" key="2">
    <source>
        <dbReference type="Proteomes" id="UP000663891"/>
    </source>
</evidence>